<organism evidence="1 2">
    <name type="scientific">Salegentibacter agarivorans</name>
    <dbReference type="NCBI Taxonomy" id="345907"/>
    <lineage>
        <taxon>Bacteria</taxon>
        <taxon>Pseudomonadati</taxon>
        <taxon>Bacteroidota</taxon>
        <taxon>Flavobacteriia</taxon>
        <taxon>Flavobacteriales</taxon>
        <taxon>Flavobacteriaceae</taxon>
        <taxon>Salegentibacter</taxon>
    </lineage>
</organism>
<protein>
    <recommendedName>
        <fullName evidence="3">DUF5017 domain-containing protein</fullName>
    </recommendedName>
</protein>
<evidence type="ECO:0000313" key="2">
    <source>
        <dbReference type="Proteomes" id="UP000199116"/>
    </source>
</evidence>
<dbReference type="AlphaFoldDB" id="A0A1I2M6F2"/>
<evidence type="ECO:0008006" key="3">
    <source>
        <dbReference type="Google" id="ProtNLM"/>
    </source>
</evidence>
<gene>
    <name evidence="1" type="ORF">SAMN04488033_1124</name>
</gene>
<evidence type="ECO:0000313" key="1">
    <source>
        <dbReference type="EMBL" id="SFF87052.1"/>
    </source>
</evidence>
<keyword evidence="2" id="KW-1185">Reference proteome</keyword>
<dbReference type="RefSeq" id="WP_093304585.1">
    <property type="nucleotide sequence ID" value="NZ_FOOH01000012.1"/>
</dbReference>
<dbReference type="PROSITE" id="PS51257">
    <property type="entry name" value="PROKAR_LIPOPROTEIN"/>
    <property type="match status" value="1"/>
</dbReference>
<dbReference type="Proteomes" id="UP000199116">
    <property type="component" value="Unassembled WGS sequence"/>
</dbReference>
<name>A0A1I2M6F2_9FLAO</name>
<accession>A0A1I2M6F2</accession>
<sequence length="570" mass="64095">MKNTFYLLMLFIGVAITGCEPMEDIHNDIDEKISNVEGSMDYTLQEEDYTDNLGLSFTSFDSEDDARELIPALLSDLYPALGKNSSVNVTFNVYDPIRVEEYVVTATDYEAVGLTENYFSGMVDIVDFLEFQFTQAEEGDYVELTYNTLADEEVYMLTDADFSLIGDEFEDDYPNPASSVKEHGNFERRETNDAYWSSEMILEAINEVLLENIDGVEGQKYNVSYDIYNGSAGTESMTVQFNGNAYVAVGGTPYELTTDDYDLAGAELAEAYPDPAGNAAQYHSFAKDEDSDDYWSMDMILEAFNIVLKENFPDAVDGDKFEVSYDVYSGGVSTKLQAVILQDGTYVIDESAAVSTIEETKVFAFTNNSWNTPLILEEEDYTEMGQSYPNFDDEDEAIYKLAIFLENRFPYAQDGDFVALGYDFYSGETTREYANFVFEDGEFNYIPSVVESSLQFGNDGTQWVPDNTIRYSLSGADYGIIASALEDDYGNPVESMENYSNFDRREGNSAYWSDEMLLEAMQALLNEIAPNAEVGQQYVLTFDIYNGTNTTESLSLIKDESGTWVLNNEE</sequence>
<proteinExistence type="predicted"/>
<dbReference type="EMBL" id="FOOH01000012">
    <property type="protein sequence ID" value="SFF87052.1"/>
    <property type="molecule type" value="Genomic_DNA"/>
</dbReference>
<reference evidence="2" key="1">
    <citation type="submission" date="2016-10" db="EMBL/GenBank/DDBJ databases">
        <authorList>
            <person name="Varghese N."/>
            <person name="Submissions S."/>
        </authorList>
    </citation>
    <scope>NUCLEOTIDE SEQUENCE [LARGE SCALE GENOMIC DNA]</scope>
    <source>
        <strain evidence="2">DSM 23515</strain>
    </source>
</reference>